<dbReference type="InterPro" id="IPR016181">
    <property type="entry name" value="Acyl_CoA_acyltransferase"/>
</dbReference>
<dbReference type="Gene3D" id="3.40.630.30">
    <property type="match status" value="1"/>
</dbReference>
<dbReference type="PROSITE" id="PS51186">
    <property type="entry name" value="GNAT"/>
    <property type="match status" value="1"/>
</dbReference>
<dbReference type="EC" id="2.3.-.-" evidence="2"/>
<keyword evidence="2" id="KW-0012">Acyltransferase</keyword>
<evidence type="ECO:0000313" key="3">
    <source>
        <dbReference type="Proteomes" id="UP001597212"/>
    </source>
</evidence>
<evidence type="ECO:0000259" key="1">
    <source>
        <dbReference type="PROSITE" id="PS51186"/>
    </source>
</evidence>
<dbReference type="EMBL" id="JBHTOK010000016">
    <property type="protein sequence ID" value="MFD1440492.1"/>
    <property type="molecule type" value="Genomic_DNA"/>
</dbReference>
<dbReference type="SUPFAM" id="SSF55729">
    <property type="entry name" value="Acyl-CoA N-acyltransferases (Nat)"/>
    <property type="match status" value="1"/>
</dbReference>
<dbReference type="PANTHER" id="PTHR43415">
    <property type="entry name" value="SPERMIDINE N(1)-ACETYLTRANSFERASE"/>
    <property type="match status" value="1"/>
</dbReference>
<dbReference type="Pfam" id="PF13302">
    <property type="entry name" value="Acetyltransf_3"/>
    <property type="match status" value="1"/>
</dbReference>
<sequence>MEKLSYRPVNANDYPVMASWYRDPRVMAPVGFPNGIIKTTDRIAATVARDMLRPGAGWDIILLDDQPIGEFIYSLKTPDTLTFDITIGDFDCQRKGFGTQVLREHLPAVARARGAKHVVIEVDAANEVALHVYAKVGFKESAEQATTWRDDNGQSHAAVVLVLDL</sequence>
<evidence type="ECO:0000313" key="2">
    <source>
        <dbReference type="EMBL" id="MFD1440492.1"/>
    </source>
</evidence>
<gene>
    <name evidence="2" type="ORF">ACFQ5K_03685</name>
</gene>
<dbReference type="GO" id="GO:0016746">
    <property type="term" value="F:acyltransferase activity"/>
    <property type="evidence" value="ECO:0007669"/>
    <property type="project" value="UniProtKB-KW"/>
</dbReference>
<dbReference type="InterPro" id="IPR000182">
    <property type="entry name" value="GNAT_dom"/>
</dbReference>
<proteinExistence type="predicted"/>
<feature type="domain" description="N-acetyltransferase" evidence="1">
    <location>
        <begin position="4"/>
        <end position="165"/>
    </location>
</feature>
<comment type="caution">
    <text evidence="2">The sequence shown here is derived from an EMBL/GenBank/DDBJ whole genome shotgun (WGS) entry which is preliminary data.</text>
</comment>
<dbReference type="PANTHER" id="PTHR43415:SF3">
    <property type="entry name" value="GNAT-FAMILY ACETYLTRANSFERASE"/>
    <property type="match status" value="1"/>
</dbReference>
<dbReference type="RefSeq" id="WP_125756793.1">
    <property type="nucleotide sequence ID" value="NZ_JBHTOK010000016.1"/>
</dbReference>
<keyword evidence="3" id="KW-1185">Reference proteome</keyword>
<protein>
    <submittedName>
        <fullName evidence="2">GNAT family N-acetyltransferase</fullName>
        <ecNumber evidence="2">2.3.-.-</ecNumber>
    </submittedName>
</protein>
<name>A0ABW4CX94_9LACO</name>
<accession>A0ABW4CX94</accession>
<dbReference type="Proteomes" id="UP001597212">
    <property type="component" value="Unassembled WGS sequence"/>
</dbReference>
<keyword evidence="2" id="KW-0808">Transferase</keyword>
<reference evidence="3" key="1">
    <citation type="journal article" date="2019" name="Int. J. Syst. Evol. Microbiol.">
        <title>The Global Catalogue of Microorganisms (GCM) 10K type strain sequencing project: providing services to taxonomists for standard genome sequencing and annotation.</title>
        <authorList>
            <consortium name="The Broad Institute Genomics Platform"/>
            <consortium name="The Broad Institute Genome Sequencing Center for Infectious Disease"/>
            <person name="Wu L."/>
            <person name="Ma J."/>
        </authorList>
    </citation>
    <scope>NUCLEOTIDE SEQUENCE [LARGE SCALE GENOMIC DNA]</scope>
    <source>
        <strain evidence="3">CCM 8912</strain>
    </source>
</reference>
<organism evidence="2 3">
    <name type="scientific">Lacticaseibacillus hegangensis</name>
    <dbReference type="NCBI Taxonomy" id="2486010"/>
    <lineage>
        <taxon>Bacteria</taxon>
        <taxon>Bacillati</taxon>
        <taxon>Bacillota</taxon>
        <taxon>Bacilli</taxon>
        <taxon>Lactobacillales</taxon>
        <taxon>Lactobacillaceae</taxon>
        <taxon>Lacticaseibacillus</taxon>
    </lineage>
</organism>